<dbReference type="EMBL" id="BJZO01000004">
    <property type="protein sequence ID" value="GEO80141.1"/>
    <property type="molecule type" value="Genomic_DNA"/>
</dbReference>
<dbReference type="Gene3D" id="3.40.50.2300">
    <property type="match status" value="1"/>
</dbReference>
<name>A0A512H3X8_9PROT</name>
<evidence type="ECO:0000256" key="1">
    <source>
        <dbReference type="PROSITE-ProRule" id="PRU00169"/>
    </source>
</evidence>
<organism evidence="3 4">
    <name type="scientific">Pararhodospirillum oryzae</name>
    <dbReference type="NCBI Taxonomy" id="478448"/>
    <lineage>
        <taxon>Bacteria</taxon>
        <taxon>Pseudomonadati</taxon>
        <taxon>Pseudomonadota</taxon>
        <taxon>Alphaproteobacteria</taxon>
        <taxon>Rhodospirillales</taxon>
        <taxon>Rhodospirillaceae</taxon>
        <taxon>Pararhodospirillum</taxon>
    </lineage>
</organism>
<proteinExistence type="predicted"/>
<evidence type="ECO:0000259" key="2">
    <source>
        <dbReference type="PROSITE" id="PS50110"/>
    </source>
</evidence>
<dbReference type="AlphaFoldDB" id="A0A512H3X8"/>
<sequence length="303" mass="33326">MKQYSTVNAVLHDPDNGASPAAIVLQSLGVRSLRRARTPEALGECCADRLIDLVIFDHDAAPNNLVVWLRRLRTKRVGTNPFAIVIALASDTSPQTIRQLINAGVDHVVRKPFPTETLAATIQAYTQSRKPFSTSCTYVGPTRRAASRDLADARGLTHVPNTLRAKVVEEMDEGDLVRRVNQASAWLEDSLIEAHAARLVRLAGTLTRPDPAQAPEETLDEIATLVMELRRRIGQALSPQLDNLLGLLSSFIGRRDDRDALARDPRLVEKLTQAIERAVRVEKDSIELMGEIVHTIVSSDPCA</sequence>
<evidence type="ECO:0000313" key="4">
    <source>
        <dbReference type="Proteomes" id="UP000321567"/>
    </source>
</evidence>
<reference evidence="3 4" key="1">
    <citation type="submission" date="2019-07" db="EMBL/GenBank/DDBJ databases">
        <title>Whole genome shotgun sequence of Rhodospirillum oryzae NBRC 107573.</title>
        <authorList>
            <person name="Hosoyama A."/>
            <person name="Uohara A."/>
            <person name="Ohji S."/>
            <person name="Ichikawa N."/>
        </authorList>
    </citation>
    <scope>NUCLEOTIDE SEQUENCE [LARGE SCALE GENOMIC DNA]</scope>
    <source>
        <strain evidence="3 4">NBRC 107573</strain>
    </source>
</reference>
<dbReference type="Proteomes" id="UP000321567">
    <property type="component" value="Unassembled WGS sequence"/>
</dbReference>
<dbReference type="InterPro" id="IPR011006">
    <property type="entry name" value="CheY-like_superfamily"/>
</dbReference>
<protein>
    <recommendedName>
        <fullName evidence="2">Response regulatory domain-containing protein</fullName>
    </recommendedName>
</protein>
<keyword evidence="1" id="KW-0597">Phosphoprotein</keyword>
<feature type="domain" description="Response regulatory" evidence="2">
    <location>
        <begin position="1"/>
        <end position="126"/>
    </location>
</feature>
<dbReference type="OrthoDB" id="8449384at2"/>
<accession>A0A512H3X8</accession>
<gene>
    <name evidence="3" type="ORF">ROR02_02720</name>
</gene>
<evidence type="ECO:0000313" key="3">
    <source>
        <dbReference type="EMBL" id="GEO80141.1"/>
    </source>
</evidence>
<comment type="caution">
    <text evidence="3">The sequence shown here is derived from an EMBL/GenBank/DDBJ whole genome shotgun (WGS) entry which is preliminary data.</text>
</comment>
<dbReference type="PROSITE" id="PS50110">
    <property type="entry name" value="RESPONSE_REGULATORY"/>
    <property type="match status" value="1"/>
</dbReference>
<feature type="modified residue" description="4-aspartylphosphate" evidence="1">
    <location>
        <position position="57"/>
    </location>
</feature>
<keyword evidence="4" id="KW-1185">Reference proteome</keyword>
<dbReference type="InterPro" id="IPR001789">
    <property type="entry name" value="Sig_transdc_resp-reg_receiver"/>
</dbReference>
<dbReference type="GO" id="GO:0000160">
    <property type="term" value="P:phosphorelay signal transduction system"/>
    <property type="evidence" value="ECO:0007669"/>
    <property type="project" value="InterPro"/>
</dbReference>
<dbReference type="SUPFAM" id="SSF52172">
    <property type="entry name" value="CheY-like"/>
    <property type="match status" value="1"/>
</dbReference>
<dbReference type="RefSeq" id="WP_147162209.1">
    <property type="nucleotide sequence ID" value="NZ_BJZO01000004.1"/>
</dbReference>